<evidence type="ECO:0000313" key="9">
    <source>
        <dbReference type="Proteomes" id="UP000266183"/>
    </source>
</evidence>
<dbReference type="GO" id="GO:0006355">
    <property type="term" value="P:regulation of DNA-templated transcription"/>
    <property type="evidence" value="ECO:0007669"/>
    <property type="project" value="InterPro"/>
</dbReference>
<evidence type="ECO:0000259" key="6">
    <source>
        <dbReference type="PROSITE" id="PS50043"/>
    </source>
</evidence>
<keyword evidence="4" id="KW-0804">Transcription</keyword>
<dbReference type="PANTHER" id="PTHR43214">
    <property type="entry name" value="TWO-COMPONENT RESPONSE REGULATOR"/>
    <property type="match status" value="1"/>
</dbReference>
<dbReference type="Gene3D" id="3.40.50.2300">
    <property type="match status" value="1"/>
</dbReference>
<dbReference type="Proteomes" id="UP000266183">
    <property type="component" value="Chromosome"/>
</dbReference>
<dbReference type="KEGG" id="chk:D4L85_17100"/>
<keyword evidence="2" id="KW-0805">Transcription regulation</keyword>
<dbReference type="GO" id="GO:0003677">
    <property type="term" value="F:DNA binding"/>
    <property type="evidence" value="ECO:0007669"/>
    <property type="project" value="UniProtKB-KW"/>
</dbReference>
<organism evidence="8 9">
    <name type="scientific">Chryseolinea soli</name>
    <dbReference type="NCBI Taxonomy" id="2321403"/>
    <lineage>
        <taxon>Bacteria</taxon>
        <taxon>Pseudomonadati</taxon>
        <taxon>Bacteroidota</taxon>
        <taxon>Cytophagia</taxon>
        <taxon>Cytophagales</taxon>
        <taxon>Fulvivirgaceae</taxon>
        <taxon>Chryseolinea</taxon>
    </lineage>
</organism>
<evidence type="ECO:0000313" key="8">
    <source>
        <dbReference type="EMBL" id="AYB32183.1"/>
    </source>
</evidence>
<proteinExistence type="predicted"/>
<dbReference type="OrthoDB" id="9797341at2"/>
<evidence type="ECO:0000256" key="4">
    <source>
        <dbReference type="ARBA" id="ARBA00023163"/>
    </source>
</evidence>
<dbReference type="PANTHER" id="PTHR43214:SF41">
    <property type="entry name" value="NITRATE_NITRITE RESPONSE REGULATOR PROTEIN NARP"/>
    <property type="match status" value="1"/>
</dbReference>
<dbReference type="InterPro" id="IPR000792">
    <property type="entry name" value="Tscrpt_reg_LuxR_C"/>
</dbReference>
<keyword evidence="9" id="KW-1185">Reference proteome</keyword>
<feature type="domain" description="HTH luxR-type" evidence="6">
    <location>
        <begin position="151"/>
        <end position="216"/>
    </location>
</feature>
<dbReference type="InterPro" id="IPR039420">
    <property type="entry name" value="WalR-like"/>
</dbReference>
<dbReference type="InterPro" id="IPR058245">
    <property type="entry name" value="NreC/VraR/RcsB-like_REC"/>
</dbReference>
<name>A0A385SKA1_9BACT</name>
<dbReference type="EMBL" id="CP032382">
    <property type="protein sequence ID" value="AYB32183.1"/>
    <property type="molecule type" value="Genomic_DNA"/>
</dbReference>
<dbReference type="Pfam" id="PF00196">
    <property type="entry name" value="GerE"/>
    <property type="match status" value="1"/>
</dbReference>
<keyword evidence="3 8" id="KW-0238">DNA-binding</keyword>
<keyword evidence="1 5" id="KW-0597">Phosphoprotein</keyword>
<dbReference type="SUPFAM" id="SSF52172">
    <property type="entry name" value="CheY-like"/>
    <property type="match status" value="1"/>
</dbReference>
<dbReference type="SMART" id="SM00448">
    <property type="entry name" value="REC"/>
    <property type="match status" value="1"/>
</dbReference>
<dbReference type="InterPro" id="IPR001789">
    <property type="entry name" value="Sig_transdc_resp-reg_receiver"/>
</dbReference>
<evidence type="ECO:0000256" key="2">
    <source>
        <dbReference type="ARBA" id="ARBA00023015"/>
    </source>
</evidence>
<dbReference type="AlphaFoldDB" id="A0A385SKA1"/>
<dbReference type="CDD" id="cd06170">
    <property type="entry name" value="LuxR_C_like"/>
    <property type="match status" value="1"/>
</dbReference>
<sequence>MLPGGLVKLGLVDDHKLFRKGLISLIEMACENCAILFEADNGFDLQKKIDKKNLPDIVLMDVNMSGMDGFASVRWLKENYPDIKVLVVSMIEKEETIIQMLKLGVKGYLCKDVEPEELREALKAIAHKGFYYTDFITGKLVHSLQIDGQDKRRDSDLMNEQEKKFLQFACSEMTYHEIADKMFLSPKTIDGYRNSLFEKLNVKSRVGLVMYAVRNRIVKLDWEF</sequence>
<evidence type="ECO:0000256" key="3">
    <source>
        <dbReference type="ARBA" id="ARBA00023125"/>
    </source>
</evidence>
<evidence type="ECO:0000259" key="7">
    <source>
        <dbReference type="PROSITE" id="PS50110"/>
    </source>
</evidence>
<evidence type="ECO:0000256" key="5">
    <source>
        <dbReference type="PROSITE-ProRule" id="PRU00169"/>
    </source>
</evidence>
<feature type="domain" description="Response regulatory" evidence="7">
    <location>
        <begin position="8"/>
        <end position="126"/>
    </location>
</feature>
<reference evidence="9" key="1">
    <citation type="submission" date="2018-09" db="EMBL/GenBank/DDBJ databases">
        <title>Chryseolinea sp. KIS68-18 isolated from soil.</title>
        <authorList>
            <person name="Weon H.-Y."/>
            <person name="Kwon S.-W."/>
            <person name="Lee S.A."/>
        </authorList>
    </citation>
    <scope>NUCLEOTIDE SEQUENCE [LARGE SCALE GENOMIC DNA]</scope>
    <source>
        <strain evidence="9">KIS68-18</strain>
    </source>
</reference>
<dbReference type="SUPFAM" id="SSF46894">
    <property type="entry name" value="C-terminal effector domain of the bipartite response regulators"/>
    <property type="match status" value="1"/>
</dbReference>
<dbReference type="InterPro" id="IPR016032">
    <property type="entry name" value="Sig_transdc_resp-reg_C-effctor"/>
</dbReference>
<dbReference type="PROSITE" id="PS50043">
    <property type="entry name" value="HTH_LUXR_2"/>
    <property type="match status" value="1"/>
</dbReference>
<evidence type="ECO:0000256" key="1">
    <source>
        <dbReference type="ARBA" id="ARBA00022553"/>
    </source>
</evidence>
<feature type="modified residue" description="4-aspartylphosphate" evidence="5">
    <location>
        <position position="61"/>
    </location>
</feature>
<accession>A0A385SKA1</accession>
<dbReference type="CDD" id="cd17535">
    <property type="entry name" value="REC_NarL-like"/>
    <property type="match status" value="1"/>
</dbReference>
<protein>
    <submittedName>
        <fullName evidence="8">DNA-binding response regulator</fullName>
    </submittedName>
</protein>
<gene>
    <name evidence="8" type="ORF">D4L85_17100</name>
</gene>
<dbReference type="Pfam" id="PF00072">
    <property type="entry name" value="Response_reg"/>
    <property type="match status" value="1"/>
</dbReference>
<dbReference type="InterPro" id="IPR011006">
    <property type="entry name" value="CheY-like_superfamily"/>
</dbReference>
<dbReference type="GO" id="GO:0000160">
    <property type="term" value="P:phosphorelay signal transduction system"/>
    <property type="evidence" value="ECO:0007669"/>
    <property type="project" value="InterPro"/>
</dbReference>
<dbReference type="PROSITE" id="PS50110">
    <property type="entry name" value="RESPONSE_REGULATORY"/>
    <property type="match status" value="1"/>
</dbReference>
<dbReference type="SMART" id="SM00421">
    <property type="entry name" value="HTH_LUXR"/>
    <property type="match status" value="1"/>
</dbReference>